<keyword evidence="1" id="KW-0378">Hydrolase</keyword>
<evidence type="ECO:0000256" key="2">
    <source>
        <dbReference type="SAM" id="MobiDB-lite"/>
    </source>
</evidence>
<feature type="region of interest" description="Disordered" evidence="2">
    <location>
        <begin position="224"/>
        <end position="245"/>
    </location>
</feature>
<dbReference type="STRING" id="1330021.A0A367L8C4"/>
<dbReference type="OrthoDB" id="432447at2759"/>
<comment type="caution">
    <text evidence="5">The sequence shown here is derived from an EMBL/GenBank/DDBJ whole genome shotgun (WGS) entry which is preliminary data.</text>
</comment>
<feature type="domain" description="Tyrosine specific protein phosphatases" evidence="4">
    <location>
        <begin position="146"/>
        <end position="212"/>
    </location>
</feature>
<dbReference type="InterPro" id="IPR000387">
    <property type="entry name" value="Tyr_Pase_dom"/>
</dbReference>
<feature type="signal peptide" evidence="3">
    <location>
        <begin position="1"/>
        <end position="19"/>
    </location>
</feature>
<evidence type="ECO:0000259" key="4">
    <source>
        <dbReference type="PROSITE" id="PS50056"/>
    </source>
</evidence>
<protein>
    <recommendedName>
        <fullName evidence="4">Tyrosine specific protein phosphatases domain-containing protein</fullName>
    </recommendedName>
</protein>
<organism evidence="5 6">
    <name type="scientific">Ophiocordyceps polyrhachis-furcata BCC 54312</name>
    <dbReference type="NCBI Taxonomy" id="1330021"/>
    <lineage>
        <taxon>Eukaryota</taxon>
        <taxon>Fungi</taxon>
        <taxon>Dikarya</taxon>
        <taxon>Ascomycota</taxon>
        <taxon>Pezizomycotina</taxon>
        <taxon>Sordariomycetes</taxon>
        <taxon>Hypocreomycetidae</taxon>
        <taxon>Hypocreales</taxon>
        <taxon>Ophiocordycipitaceae</taxon>
        <taxon>Ophiocordyceps</taxon>
    </lineage>
</organism>
<sequence length="245" mass="27337">MHLLPSLLLLLLSPLLTTSSPSPPGKNPLSGVKNKVLAFFSHNPPPRACPGPSSEGAAPFDIAGLHRFEWVVDGVLARSSAPYYRCRDGDQHLTGETMTFLKRQSIKHIISLNVEANNKTMSETIRRAKIDYTPIPVRDFHSPTFADFNTAFEAFRARRSARTLVWCGYGNGRTGTLVVALLMYLEHHKPRPRFFGQADYRKYHVETAGQVQALDRLQAELTRRRAQGQGKAKGKDVGGKKKPKF</sequence>
<evidence type="ECO:0000256" key="3">
    <source>
        <dbReference type="SAM" id="SignalP"/>
    </source>
</evidence>
<dbReference type="Gene3D" id="3.90.190.10">
    <property type="entry name" value="Protein tyrosine phosphatase superfamily"/>
    <property type="match status" value="1"/>
</dbReference>
<reference evidence="5 6" key="1">
    <citation type="journal article" date="2015" name="BMC Genomics">
        <title>Insights from the genome of Ophiocordyceps polyrhachis-furcata to pathogenicity and host specificity in insect fungi.</title>
        <authorList>
            <person name="Wichadakul D."/>
            <person name="Kobmoo N."/>
            <person name="Ingsriswang S."/>
            <person name="Tangphatsornruang S."/>
            <person name="Chantasingh D."/>
            <person name="Luangsa-ard J.J."/>
            <person name="Eurwilaichitr L."/>
        </authorList>
    </citation>
    <scope>NUCLEOTIDE SEQUENCE [LARGE SCALE GENOMIC DNA]</scope>
    <source>
        <strain evidence="5 6">BCC 54312</strain>
    </source>
</reference>
<name>A0A367L8C4_9HYPO</name>
<proteinExistence type="predicted"/>
<keyword evidence="3" id="KW-0732">Signal</keyword>
<dbReference type="GO" id="GO:0016791">
    <property type="term" value="F:phosphatase activity"/>
    <property type="evidence" value="ECO:0007669"/>
    <property type="project" value="UniProtKB-ARBA"/>
</dbReference>
<dbReference type="InterPro" id="IPR057023">
    <property type="entry name" value="PTP-SAK"/>
</dbReference>
<dbReference type="Pfam" id="PF22784">
    <property type="entry name" value="PTP-SAK"/>
    <property type="match status" value="1"/>
</dbReference>
<gene>
    <name evidence="5" type="ORF">L249_5239</name>
</gene>
<evidence type="ECO:0000313" key="6">
    <source>
        <dbReference type="Proteomes" id="UP000253664"/>
    </source>
</evidence>
<dbReference type="InterPro" id="IPR029021">
    <property type="entry name" value="Prot-tyrosine_phosphatase-like"/>
</dbReference>
<dbReference type="PROSITE" id="PS50056">
    <property type="entry name" value="TYR_PHOSPHATASE_2"/>
    <property type="match status" value="1"/>
</dbReference>
<evidence type="ECO:0000313" key="5">
    <source>
        <dbReference type="EMBL" id="RCI10683.1"/>
    </source>
</evidence>
<dbReference type="AlphaFoldDB" id="A0A367L8C4"/>
<feature type="chain" id="PRO_5017049630" description="Tyrosine specific protein phosphatases domain-containing protein" evidence="3">
    <location>
        <begin position="20"/>
        <end position="245"/>
    </location>
</feature>
<accession>A0A367L8C4</accession>
<dbReference type="SUPFAM" id="SSF52799">
    <property type="entry name" value="(Phosphotyrosine protein) phosphatases II"/>
    <property type="match status" value="1"/>
</dbReference>
<evidence type="ECO:0000256" key="1">
    <source>
        <dbReference type="ARBA" id="ARBA00022801"/>
    </source>
</evidence>
<keyword evidence="6" id="KW-1185">Reference proteome</keyword>
<dbReference type="EMBL" id="LKCN02000011">
    <property type="protein sequence ID" value="RCI10683.1"/>
    <property type="molecule type" value="Genomic_DNA"/>
</dbReference>
<dbReference type="Proteomes" id="UP000253664">
    <property type="component" value="Unassembled WGS sequence"/>
</dbReference>